<evidence type="ECO:0000256" key="3">
    <source>
        <dbReference type="ARBA" id="ARBA00023004"/>
    </source>
</evidence>
<keyword evidence="4" id="KW-0406">Ion transport</keyword>
<keyword evidence="2" id="KW-0732">Signal</keyword>
<keyword evidence="1" id="KW-0410">Iron transport</keyword>
<keyword evidence="9" id="KW-0675">Receptor</keyword>
<keyword evidence="6" id="KW-0798">TonB box</keyword>
<evidence type="ECO:0000313" key="10">
    <source>
        <dbReference type="Proteomes" id="UP001172082"/>
    </source>
</evidence>
<keyword evidence="5 6" id="KW-0472">Membrane</keyword>
<dbReference type="Gene3D" id="2.170.130.10">
    <property type="entry name" value="TonB-dependent receptor, plug domain"/>
    <property type="match status" value="1"/>
</dbReference>
<proteinExistence type="inferred from homology"/>
<keyword evidence="3" id="KW-0408">Iron</keyword>
<evidence type="ECO:0000256" key="1">
    <source>
        <dbReference type="ARBA" id="ARBA00022496"/>
    </source>
</evidence>
<name>A0ABT8KQY8_9BACT</name>
<dbReference type="InterPro" id="IPR008969">
    <property type="entry name" value="CarboxyPept-like_regulatory"/>
</dbReference>
<evidence type="ECO:0000256" key="2">
    <source>
        <dbReference type="ARBA" id="ARBA00022729"/>
    </source>
</evidence>
<protein>
    <submittedName>
        <fullName evidence="9">TonB-dependent receptor</fullName>
    </submittedName>
</protein>
<dbReference type="Gene3D" id="2.60.40.1120">
    <property type="entry name" value="Carboxypeptidase-like, regulatory domain"/>
    <property type="match status" value="1"/>
</dbReference>
<organism evidence="9 10">
    <name type="scientific">Splendidivirga corallicola</name>
    <dbReference type="NCBI Taxonomy" id="3051826"/>
    <lineage>
        <taxon>Bacteria</taxon>
        <taxon>Pseudomonadati</taxon>
        <taxon>Bacteroidota</taxon>
        <taxon>Cytophagia</taxon>
        <taxon>Cytophagales</taxon>
        <taxon>Splendidivirgaceae</taxon>
        <taxon>Splendidivirga</taxon>
    </lineage>
</organism>
<evidence type="ECO:0000256" key="6">
    <source>
        <dbReference type="RuleBase" id="RU003357"/>
    </source>
</evidence>
<dbReference type="Pfam" id="PF00593">
    <property type="entry name" value="TonB_dep_Rec_b-barrel"/>
    <property type="match status" value="1"/>
</dbReference>
<dbReference type="InterPro" id="IPR039426">
    <property type="entry name" value="TonB-dep_rcpt-like"/>
</dbReference>
<keyword evidence="10" id="KW-1185">Reference proteome</keyword>
<gene>
    <name evidence="9" type="ORF">QQ008_13580</name>
</gene>
<accession>A0ABT8KQY8</accession>
<evidence type="ECO:0000313" key="9">
    <source>
        <dbReference type="EMBL" id="MDN5202412.1"/>
    </source>
</evidence>
<evidence type="ECO:0000259" key="8">
    <source>
        <dbReference type="Pfam" id="PF07715"/>
    </source>
</evidence>
<feature type="domain" description="TonB-dependent receptor-like beta-barrel" evidence="7">
    <location>
        <begin position="325"/>
        <end position="728"/>
    </location>
</feature>
<comment type="similarity">
    <text evidence="5 6">Belongs to the TonB-dependent receptor family.</text>
</comment>
<keyword evidence="5" id="KW-0813">Transport</keyword>
<dbReference type="SUPFAM" id="SSF56935">
    <property type="entry name" value="Porins"/>
    <property type="match status" value="1"/>
</dbReference>
<comment type="subcellular location">
    <subcellularLocation>
        <location evidence="5">Cell outer membrane</location>
        <topology evidence="5">Multi-pass membrane protein</topology>
    </subcellularLocation>
</comment>
<dbReference type="InterPro" id="IPR037066">
    <property type="entry name" value="Plug_dom_sf"/>
</dbReference>
<dbReference type="Pfam" id="PF13715">
    <property type="entry name" value="CarbopepD_reg_2"/>
    <property type="match status" value="1"/>
</dbReference>
<evidence type="ECO:0000256" key="4">
    <source>
        <dbReference type="ARBA" id="ARBA00023065"/>
    </source>
</evidence>
<keyword evidence="5" id="KW-0998">Cell outer membrane</keyword>
<dbReference type="PANTHER" id="PTHR32552">
    <property type="entry name" value="FERRICHROME IRON RECEPTOR-RELATED"/>
    <property type="match status" value="1"/>
</dbReference>
<dbReference type="Pfam" id="PF07715">
    <property type="entry name" value="Plug"/>
    <property type="match status" value="1"/>
</dbReference>
<comment type="caution">
    <text evidence="9">The sequence shown here is derived from an EMBL/GenBank/DDBJ whole genome shotgun (WGS) entry which is preliminary data.</text>
</comment>
<keyword evidence="5" id="KW-1134">Transmembrane beta strand</keyword>
<feature type="domain" description="TonB-dependent receptor plug" evidence="8">
    <location>
        <begin position="138"/>
        <end position="223"/>
    </location>
</feature>
<dbReference type="PANTHER" id="PTHR32552:SF68">
    <property type="entry name" value="FERRICHROME OUTER MEMBRANE TRANSPORTER_PHAGE RECEPTOR"/>
    <property type="match status" value="1"/>
</dbReference>
<dbReference type="InterPro" id="IPR012910">
    <property type="entry name" value="Plug_dom"/>
</dbReference>
<keyword evidence="5" id="KW-0812">Transmembrane</keyword>
<reference evidence="9" key="1">
    <citation type="submission" date="2023-06" db="EMBL/GenBank/DDBJ databases">
        <title>Genomic of Parafulvivirga corallium.</title>
        <authorList>
            <person name="Wang G."/>
        </authorList>
    </citation>
    <scope>NUCLEOTIDE SEQUENCE</scope>
    <source>
        <strain evidence="9">BMA10</strain>
    </source>
</reference>
<dbReference type="PROSITE" id="PS52016">
    <property type="entry name" value="TONB_DEPENDENT_REC_3"/>
    <property type="match status" value="1"/>
</dbReference>
<evidence type="ECO:0000259" key="7">
    <source>
        <dbReference type="Pfam" id="PF00593"/>
    </source>
</evidence>
<dbReference type="RefSeq" id="WP_346752436.1">
    <property type="nucleotide sequence ID" value="NZ_JAUJEA010000004.1"/>
</dbReference>
<dbReference type="SUPFAM" id="SSF49464">
    <property type="entry name" value="Carboxypeptidase regulatory domain-like"/>
    <property type="match status" value="1"/>
</dbReference>
<evidence type="ECO:0000256" key="5">
    <source>
        <dbReference type="PROSITE-ProRule" id="PRU01360"/>
    </source>
</evidence>
<dbReference type="EMBL" id="JAUJEA010000004">
    <property type="protein sequence ID" value="MDN5202412.1"/>
    <property type="molecule type" value="Genomic_DNA"/>
</dbReference>
<dbReference type="InterPro" id="IPR000531">
    <property type="entry name" value="Beta-barrel_TonB"/>
</dbReference>
<sequence length="797" mass="91326">MKHQYFLIYVILFILPFQSLAQTSSITIKGVIKDEAGAVLEGVNIRLDSISRGTTSNTQGYFELKVSYHNPVILKFSHVRYKDIERTYQVSENEVLDIQISMELDTKVLQQVEISADSDPALREQVSVTRIDPQAARILPSPFGEFNKVLSSLPGVVSNNELSSAYSVRGGNFDENLVYVNDIQIYRPFLVRAGQQEGLSFVNPDLVDNIEFSAGGWQPKYGDKLSSSLNITYKKPEAQAGSATVGLLGGAVHFEGATNNQRVNYIFGARHKSAQYLLNTLETDGEYRPRFTDIQSYINLDLSKEKDSKTELGILFSYARNRYRVFPENRETTFGTFNRVFRLFVAFDGREILQYDTYQGGLKLSHRFNNKFSSDLIVSGMSSSEREYFDIEGGYRLCDVNNNPGSFNFNQCVADRGIGTNYSYGRNKLEADIINIENRNAYKIDLNNRLEFGFGYSRQIIEDELNEYAFIDSADFVTVTDNLRTDISLKSNQYTGYVQNTTYLNERQTLTLGARINYFDLNDQLLISPRLQYSFRPYWKRDVILKAAIGVYQQPPFYRELRDFEGRLNKSLKAQRSVHAIIGLDQNFKLWNRDFKFISEAYYKKLDNVVPYDVDNVRIRYYANNDAEAYAFGMDFRVSGEFIPGTQSWFSLGVLSTKEDLEADDKGYVRRPSDQRINLGIFFQDHLPNDPSVRVNVSVLVGTGLPFGPPRDINQRNIFIGRTYRRVDLGFSKIISFQEKDKQSYLRSLWIGLDVLNLLGVENTISYLWVRDVNNNEFGVPNSLTQRFFNLKVVANF</sequence>
<dbReference type="Proteomes" id="UP001172082">
    <property type="component" value="Unassembled WGS sequence"/>
</dbReference>